<evidence type="ECO:0000313" key="4">
    <source>
        <dbReference type="Proteomes" id="UP000318661"/>
    </source>
</evidence>
<protein>
    <submittedName>
        <fullName evidence="2">Nitroreductase family deazaflavin-dependent oxidoreductase</fullName>
    </submittedName>
</protein>
<evidence type="ECO:0000313" key="3">
    <source>
        <dbReference type="Proteomes" id="UP000315217"/>
    </source>
</evidence>
<dbReference type="InterPro" id="IPR004378">
    <property type="entry name" value="F420H2_quin_Rdtase"/>
</dbReference>
<dbReference type="NCBIfam" id="TIGR00026">
    <property type="entry name" value="hi_GC_TIGR00026"/>
    <property type="match status" value="1"/>
</dbReference>
<proteinExistence type="predicted"/>
<dbReference type="InterPro" id="IPR012349">
    <property type="entry name" value="Split_barrel_FMN-bd"/>
</dbReference>
<organism evidence="2 3">
    <name type="scientific">Candidatus Segetimicrobium genomatis</name>
    <dbReference type="NCBI Taxonomy" id="2569760"/>
    <lineage>
        <taxon>Bacteria</taxon>
        <taxon>Bacillati</taxon>
        <taxon>Candidatus Sysuimicrobiota</taxon>
        <taxon>Candidatus Sysuimicrobiia</taxon>
        <taxon>Candidatus Sysuimicrobiales</taxon>
        <taxon>Candidatus Segetimicrobiaceae</taxon>
        <taxon>Candidatus Segetimicrobium</taxon>
    </lineage>
</organism>
<accession>A0A537LNX1</accession>
<dbReference type="EMBL" id="VBAJ01000289">
    <property type="protein sequence ID" value="TMJ02959.1"/>
    <property type="molecule type" value="Genomic_DNA"/>
</dbReference>
<dbReference type="Proteomes" id="UP000315217">
    <property type="component" value="Unassembled WGS sequence"/>
</dbReference>
<gene>
    <name evidence="2" type="ORF">E6G98_08825</name>
    <name evidence="1" type="ORF">E6G99_11795</name>
</gene>
<comment type="caution">
    <text evidence="2">The sequence shown here is derived from an EMBL/GenBank/DDBJ whole genome shotgun (WGS) entry which is preliminary data.</text>
</comment>
<reference evidence="3 4" key="1">
    <citation type="journal article" date="2019" name="Nat. Microbiol.">
        <title>Mediterranean grassland soil C-N compound turnover is dependent on rainfall and depth, and is mediated by genomically divergent microorganisms.</title>
        <authorList>
            <person name="Diamond S."/>
            <person name="Andeer P.F."/>
            <person name="Li Z."/>
            <person name="Crits-Christoph A."/>
            <person name="Burstein D."/>
            <person name="Anantharaman K."/>
            <person name="Lane K.R."/>
            <person name="Thomas B.C."/>
            <person name="Pan C."/>
            <person name="Northen T.R."/>
            <person name="Banfield J.F."/>
        </authorList>
    </citation>
    <scope>NUCLEOTIDE SEQUENCE [LARGE SCALE GENOMIC DNA]</scope>
    <source>
        <strain evidence="2">NP_1</strain>
        <strain evidence="1">NP_2</strain>
    </source>
</reference>
<dbReference type="Proteomes" id="UP000318661">
    <property type="component" value="Unassembled WGS sequence"/>
</dbReference>
<dbReference type="AlphaFoldDB" id="A0A537LNX1"/>
<dbReference type="EMBL" id="VBAI01000153">
    <property type="protein sequence ID" value="TMJ09703.1"/>
    <property type="molecule type" value="Genomic_DNA"/>
</dbReference>
<evidence type="ECO:0000313" key="1">
    <source>
        <dbReference type="EMBL" id="TMJ02959.1"/>
    </source>
</evidence>
<dbReference type="GO" id="GO:0016491">
    <property type="term" value="F:oxidoreductase activity"/>
    <property type="evidence" value="ECO:0007669"/>
    <property type="project" value="InterPro"/>
</dbReference>
<dbReference type="SUPFAM" id="SSF50475">
    <property type="entry name" value="FMN-binding split barrel"/>
    <property type="match status" value="1"/>
</dbReference>
<sequence>MPGDASDLGALAGVAIVRLTTIGRRTRRPRTVELWFAYHEGHIYLLGHPESNWVKNVSANPRVTLEMDDVTFEGAARLADSKRTQVYTLFERKYGADQVSYWYGGEGARRLAIEIVLQLAAH</sequence>
<evidence type="ECO:0000313" key="2">
    <source>
        <dbReference type="EMBL" id="TMJ09703.1"/>
    </source>
</evidence>
<dbReference type="Gene3D" id="2.30.110.10">
    <property type="entry name" value="Electron Transport, Fmn-binding Protein, Chain A"/>
    <property type="match status" value="1"/>
</dbReference>
<dbReference type="Pfam" id="PF04075">
    <property type="entry name" value="F420H2_quin_red"/>
    <property type="match status" value="1"/>
</dbReference>
<name>A0A537LNX1_9BACT</name>